<evidence type="ECO:0000256" key="2">
    <source>
        <dbReference type="SAM" id="SignalP"/>
    </source>
</evidence>
<gene>
    <name evidence="3" type="ORF">ACK3FC_08365</name>
</gene>
<organism evidence="3 4">
    <name type="scientific">Xanthomonas translucens pv. translucens</name>
    <dbReference type="NCBI Taxonomy" id="134875"/>
    <lineage>
        <taxon>Bacteria</taxon>
        <taxon>Pseudomonadati</taxon>
        <taxon>Pseudomonadota</taxon>
        <taxon>Gammaproteobacteria</taxon>
        <taxon>Lysobacterales</taxon>
        <taxon>Lysobacteraceae</taxon>
        <taxon>Xanthomonas</taxon>
        <taxon>Xanthomonas translucens group</taxon>
    </lineage>
</organism>
<feature type="compositionally biased region" description="Low complexity" evidence="1">
    <location>
        <begin position="121"/>
        <end position="147"/>
    </location>
</feature>
<keyword evidence="2" id="KW-0732">Signal</keyword>
<dbReference type="Proteomes" id="UP001635788">
    <property type="component" value="Unassembled WGS sequence"/>
</dbReference>
<feature type="region of interest" description="Disordered" evidence="1">
    <location>
        <begin position="119"/>
        <end position="161"/>
    </location>
</feature>
<proteinExistence type="predicted"/>
<feature type="chain" id="PRO_5046638752" evidence="2">
    <location>
        <begin position="33"/>
        <end position="498"/>
    </location>
</feature>
<protein>
    <submittedName>
        <fullName evidence="3">Polycystic kidney disease 1-like 3</fullName>
    </submittedName>
</protein>
<reference evidence="3 4" key="1">
    <citation type="submission" date="2024-12" db="EMBL/GenBank/DDBJ databases">
        <authorList>
            <person name="Alaofin S."/>
            <person name="Velasco D."/>
            <person name="Li D."/>
            <person name="Baldwin T."/>
            <person name="Liu Z."/>
            <person name="Schachterle J.K."/>
        </authorList>
    </citation>
    <scope>NUCLEOTIDE SEQUENCE [LARGE SCALE GENOMIC DNA]</scope>
    <source>
        <strain evidence="3 4">B1</strain>
    </source>
</reference>
<feature type="region of interest" description="Disordered" evidence="1">
    <location>
        <begin position="27"/>
        <end position="48"/>
    </location>
</feature>
<dbReference type="RefSeq" id="WP_230950596.1">
    <property type="nucleotide sequence ID" value="NZ_CP064004.1"/>
</dbReference>
<feature type="region of interest" description="Disordered" evidence="1">
    <location>
        <begin position="86"/>
        <end position="105"/>
    </location>
</feature>
<evidence type="ECO:0000313" key="4">
    <source>
        <dbReference type="Proteomes" id="UP001635788"/>
    </source>
</evidence>
<comment type="caution">
    <text evidence="3">The sequence shown here is derived from an EMBL/GenBank/DDBJ whole genome shotgun (WGS) entry which is preliminary data.</text>
</comment>
<keyword evidence="4" id="KW-1185">Reference proteome</keyword>
<dbReference type="EMBL" id="JBKAMQ010000002">
    <property type="protein sequence ID" value="MFN6507240.1"/>
    <property type="molecule type" value="Genomic_DNA"/>
</dbReference>
<name>A0ABW9KXM0_XANCT</name>
<feature type="signal peptide" evidence="2">
    <location>
        <begin position="1"/>
        <end position="32"/>
    </location>
</feature>
<evidence type="ECO:0000256" key="1">
    <source>
        <dbReference type="SAM" id="MobiDB-lite"/>
    </source>
</evidence>
<evidence type="ECO:0000313" key="3">
    <source>
        <dbReference type="EMBL" id="MFN6507240.1"/>
    </source>
</evidence>
<sequence length="498" mass="52445">MKFPYPSRLFGKKPTAAAAPAASAAVTSSAAAAHDQGSSSSVVDGLSRRPQLLRQNATRSGRPAPVPVPINASSWVSLPAQTHGDLASLMSPPATADLPPGTRGPLGALLRHAARKEALDAAVAGSPPSAAPPTSSSVSPATGSGTARTSPLVATAGPSATTAAPSAVKHIKLVKQPDATLQSLSAEQLGSLAQALNLGPIDAHALHDPAARAQLLADMRERLDMGLHSVFKRYDCLEENEVIKTSRLMSHPNIERSDRGRLQWLADHTHLWLRERTVTDPHTRSERTEVDLYFDGEVDAAVQQIGTTIKGGVGQVYRWAKEAGSLVAKALGEREDVSIRRVCGLSLGGGSAQMFAAGLQGARRLRHPPSLVLADPALFNRAQVKHALADSPHYDLRSSHGVIITLNAAHAPRRNLVDNLKTVRLHGTGLVRISLGLKPDDGRDGAPPKPSANRFYGYHANVHHYSKALNRFLSDATEPAAAHPASAGSVARVGDSSH</sequence>
<accession>A0ABW9KXM0</accession>